<reference evidence="1 2" key="1">
    <citation type="submission" date="2011-08" db="EMBL/GenBank/DDBJ databases">
        <authorList>
            <person name="Liu Z.J."/>
            <person name="Shi F.L."/>
            <person name="Lu J.Q."/>
            <person name="Li M."/>
            <person name="Wang Z.L."/>
        </authorList>
    </citation>
    <scope>NUCLEOTIDE SEQUENCE [LARGE SCALE GENOMIC DNA]</scope>
    <source>
        <strain evidence="1 2">USNM 41457</strain>
    </source>
</reference>
<evidence type="ECO:0000313" key="2">
    <source>
        <dbReference type="Proteomes" id="UP000003163"/>
    </source>
</evidence>
<dbReference type="InParanoid" id="J9D0X5"/>
<dbReference type="OMA" id="YICEEGH"/>
<dbReference type="AlphaFoldDB" id="J9D0X5"/>
<proteinExistence type="predicted"/>
<evidence type="ECO:0000313" key="1">
    <source>
        <dbReference type="EMBL" id="EJW01516.1"/>
    </source>
</evidence>
<dbReference type="VEuPathDB" id="MicrosporidiaDB:EDEG_00430"/>
<protein>
    <submittedName>
        <fullName evidence="1">Uncharacterized protein</fullName>
    </submittedName>
</protein>
<comment type="caution">
    <text evidence="1">The sequence shown here is derived from an EMBL/GenBank/DDBJ whole genome shotgun (WGS) entry which is preliminary data.</text>
</comment>
<gene>
    <name evidence="1" type="ORF">EDEG_00430</name>
</gene>
<sequence>MKGRLCLICETPFTIMDGVYICEEGHMGDFALEDEDVLNTGYKGARLQIERISEEKKHEIYQIQRIIISKIYFEVKKHFNFTSDNVFKIYLMYFNSNALDKHMITISVLRAIFYLSLRNHRESNGSILLVNEFTQILERIPLKKIIWDITKEYHDDPNFTQISSCLLYGVFNGVKKLDIILKKLVYLEYNGESTYDEIVNSDTNRAAKHREMMRSVVKRDINTLKMYLNAVADEFCAKKTEKFYENFEKFISCFDLKNMLIVPEDYIVIFIYAYFRCFPKEIDLEKAAKKICLKENMFKKLRRFILMWNNKPSDVCLDDEQLFGKDKTYILRNNFLQNLRNICCIYLDTTKISFLNSADAIMRFVNAYGEKLKMEALRMQFVINESHFHETYRELRVLKTNESTNKRKFGTKKNNEYRKLISKKVKSKAKKNKGLN</sequence>
<dbReference type="OrthoDB" id="2188008at2759"/>
<dbReference type="Proteomes" id="UP000003163">
    <property type="component" value="Unassembled WGS sequence"/>
</dbReference>
<dbReference type="HOGENOM" id="CLU_706153_0_0_1"/>
<accession>J9D0X5</accession>
<organism evidence="1 2">
    <name type="scientific">Edhazardia aedis (strain USNM 41457)</name>
    <name type="common">Microsporidian parasite</name>
    <dbReference type="NCBI Taxonomy" id="1003232"/>
    <lineage>
        <taxon>Eukaryota</taxon>
        <taxon>Fungi</taxon>
        <taxon>Fungi incertae sedis</taxon>
        <taxon>Microsporidia</taxon>
        <taxon>Edhazardia</taxon>
    </lineage>
</organism>
<dbReference type="EMBL" id="AFBI03000005">
    <property type="protein sequence ID" value="EJW01516.1"/>
    <property type="molecule type" value="Genomic_DNA"/>
</dbReference>
<reference evidence="2" key="2">
    <citation type="submission" date="2015-07" db="EMBL/GenBank/DDBJ databases">
        <title>Contrasting host-pathogen interactions and genome evolution in two generalist and specialist microsporidian pathogens of mosquitoes.</title>
        <authorList>
            <consortium name="The Broad Institute Genomics Platform"/>
            <consortium name="The Broad Institute Genome Sequencing Center for Infectious Disease"/>
            <person name="Cuomo C.A."/>
            <person name="Sanscrainte N.D."/>
            <person name="Goldberg J.M."/>
            <person name="Heiman D."/>
            <person name="Young S."/>
            <person name="Zeng Q."/>
            <person name="Becnel J.J."/>
            <person name="Birren B.W."/>
        </authorList>
    </citation>
    <scope>NUCLEOTIDE SEQUENCE [LARGE SCALE GENOMIC DNA]</scope>
    <source>
        <strain evidence="2">USNM 41457</strain>
    </source>
</reference>
<name>J9D0X5_EDHAE</name>
<keyword evidence="2" id="KW-1185">Reference proteome</keyword>